<reference evidence="1" key="1">
    <citation type="submission" date="2019-04" db="EMBL/GenBank/DDBJ databases">
        <title>Microbes associate with the intestines of laboratory mice.</title>
        <authorList>
            <person name="Navarre W."/>
            <person name="Wong E."/>
            <person name="Huang K."/>
            <person name="Tropini C."/>
            <person name="Ng K."/>
            <person name="Yu B."/>
        </authorList>
    </citation>
    <scope>NUCLEOTIDE SEQUENCE</scope>
    <source>
        <strain evidence="1">NM04_E33</strain>
    </source>
</reference>
<gene>
    <name evidence="1" type="ORF">E5331_17030</name>
</gene>
<comment type="caution">
    <text evidence="1">The sequence shown here is derived from an EMBL/GenBank/DDBJ whole genome shotgun (WGS) entry which is preliminary data.</text>
</comment>
<protein>
    <submittedName>
        <fullName evidence="1">CYTH domain-containing protein</fullName>
    </submittedName>
</protein>
<sequence length="146" mass="16917">MALEIERKFIVNDDSFRQIAYKSISIRQGYLSRIPERTIRVRTIDDKGFLTIKGKNIGIVRNEFEYEIPLADALEILTMCVPPILEKTRYLIKYDNLTWEVDEFHGARQGLIMAEVELSTKDTEITLPPFIGKEVTGNPEYYNSNL</sequence>
<keyword evidence="2" id="KW-1185">Reference proteome</keyword>
<dbReference type="Proteomes" id="UP000306319">
    <property type="component" value="Unassembled WGS sequence"/>
</dbReference>
<evidence type="ECO:0000313" key="2">
    <source>
        <dbReference type="Proteomes" id="UP000306319"/>
    </source>
</evidence>
<dbReference type="EMBL" id="SRYB01000034">
    <property type="protein sequence ID" value="TGY76899.1"/>
    <property type="molecule type" value="Genomic_DNA"/>
</dbReference>
<evidence type="ECO:0000313" key="1">
    <source>
        <dbReference type="EMBL" id="TGY76899.1"/>
    </source>
</evidence>
<proteinExistence type="predicted"/>
<accession>A0AC61RDJ6</accession>
<name>A0AC61RDJ6_9BACT</name>
<organism evidence="1 2">
    <name type="scientific">Lepagella muris</name>
    <dbReference type="NCBI Taxonomy" id="3032870"/>
    <lineage>
        <taxon>Bacteria</taxon>
        <taxon>Pseudomonadati</taxon>
        <taxon>Bacteroidota</taxon>
        <taxon>Bacteroidia</taxon>
        <taxon>Bacteroidales</taxon>
        <taxon>Muribaculaceae</taxon>
        <taxon>Lepagella</taxon>
    </lineage>
</organism>